<accession>A0AA87ZFD0</accession>
<keyword evidence="3" id="KW-1185">Reference proteome</keyword>
<gene>
    <name evidence="2" type="ORF">TIFTF001_001334</name>
</gene>
<dbReference type="AlphaFoldDB" id="A0AA87ZFD0"/>
<evidence type="ECO:0000313" key="3">
    <source>
        <dbReference type="Proteomes" id="UP001187192"/>
    </source>
</evidence>
<sequence length="121" mass="13353">MHYTLLSRVKYIKSQAEDDLGGRDGVEETAGGRTDLGWAEAATFLRGAVLADLGSRSERRLVEEEERMGGRRRRLKGGGGSGGVRRSERLLVEVEERMGGRRRRRLRGGGRSGGVRSRKLG</sequence>
<feature type="region of interest" description="Disordered" evidence="1">
    <location>
        <begin position="61"/>
        <end position="121"/>
    </location>
</feature>
<feature type="compositionally biased region" description="Basic and acidic residues" evidence="1">
    <location>
        <begin position="85"/>
        <end position="99"/>
    </location>
</feature>
<reference evidence="2" key="1">
    <citation type="submission" date="2023-07" db="EMBL/GenBank/DDBJ databases">
        <title>draft genome sequence of fig (Ficus carica).</title>
        <authorList>
            <person name="Takahashi T."/>
            <person name="Nishimura K."/>
        </authorList>
    </citation>
    <scope>NUCLEOTIDE SEQUENCE</scope>
</reference>
<name>A0AA87ZFD0_FICCA</name>
<comment type="caution">
    <text evidence="2">The sequence shown here is derived from an EMBL/GenBank/DDBJ whole genome shotgun (WGS) entry which is preliminary data.</text>
</comment>
<evidence type="ECO:0000256" key="1">
    <source>
        <dbReference type="SAM" id="MobiDB-lite"/>
    </source>
</evidence>
<dbReference type="Proteomes" id="UP001187192">
    <property type="component" value="Unassembled WGS sequence"/>
</dbReference>
<organism evidence="2 3">
    <name type="scientific">Ficus carica</name>
    <name type="common">Common fig</name>
    <dbReference type="NCBI Taxonomy" id="3494"/>
    <lineage>
        <taxon>Eukaryota</taxon>
        <taxon>Viridiplantae</taxon>
        <taxon>Streptophyta</taxon>
        <taxon>Embryophyta</taxon>
        <taxon>Tracheophyta</taxon>
        <taxon>Spermatophyta</taxon>
        <taxon>Magnoliopsida</taxon>
        <taxon>eudicotyledons</taxon>
        <taxon>Gunneridae</taxon>
        <taxon>Pentapetalae</taxon>
        <taxon>rosids</taxon>
        <taxon>fabids</taxon>
        <taxon>Rosales</taxon>
        <taxon>Moraceae</taxon>
        <taxon>Ficeae</taxon>
        <taxon>Ficus</taxon>
    </lineage>
</organism>
<protein>
    <submittedName>
        <fullName evidence="2">Uncharacterized protein</fullName>
    </submittedName>
</protein>
<dbReference type="EMBL" id="BTGU01000001">
    <property type="protein sequence ID" value="GMN26521.1"/>
    <property type="molecule type" value="Genomic_DNA"/>
</dbReference>
<proteinExistence type="predicted"/>
<evidence type="ECO:0000313" key="2">
    <source>
        <dbReference type="EMBL" id="GMN26521.1"/>
    </source>
</evidence>